<proteinExistence type="predicted"/>
<name>A0A0L0CKC2_LUCCU</name>
<dbReference type="EMBL" id="JRES01000367">
    <property type="protein sequence ID" value="KNC31899.1"/>
    <property type="molecule type" value="Genomic_DNA"/>
</dbReference>
<sequence length="110" mass="12547">MEFQIIEEVDFGEDINTRARIVIHGKASQAFRRIFGNFFGRFRRRSAAFSFKPSFNADTITVEWPIESGIAVFPGDVSTLMVRLGYARNLTKEEVEQYNSSADFEDANTP</sequence>
<feature type="non-terminal residue" evidence="1">
    <location>
        <position position="110"/>
    </location>
</feature>
<keyword evidence="2" id="KW-1185">Reference proteome</keyword>
<accession>A0A0L0CKC2</accession>
<reference evidence="1 2" key="1">
    <citation type="journal article" date="2015" name="Nat. Commun.">
        <title>Lucilia cuprina genome unlocks parasitic fly biology to underpin future interventions.</title>
        <authorList>
            <person name="Anstead C.A."/>
            <person name="Korhonen P.K."/>
            <person name="Young N.D."/>
            <person name="Hall R.S."/>
            <person name="Jex A.R."/>
            <person name="Murali S.C."/>
            <person name="Hughes D.S."/>
            <person name="Lee S.F."/>
            <person name="Perry T."/>
            <person name="Stroehlein A.J."/>
            <person name="Ansell B.R."/>
            <person name="Breugelmans B."/>
            <person name="Hofmann A."/>
            <person name="Qu J."/>
            <person name="Dugan S."/>
            <person name="Lee S.L."/>
            <person name="Chao H."/>
            <person name="Dinh H."/>
            <person name="Han Y."/>
            <person name="Doddapaneni H.V."/>
            <person name="Worley K.C."/>
            <person name="Muzny D.M."/>
            <person name="Ioannidis P."/>
            <person name="Waterhouse R.M."/>
            <person name="Zdobnov E.M."/>
            <person name="James P.J."/>
            <person name="Bagnall N.H."/>
            <person name="Kotze A.C."/>
            <person name="Gibbs R.A."/>
            <person name="Richards S."/>
            <person name="Batterham P."/>
            <person name="Gasser R.B."/>
        </authorList>
    </citation>
    <scope>NUCLEOTIDE SEQUENCE [LARGE SCALE GENOMIC DNA]</scope>
    <source>
        <strain evidence="1 2">LS</strain>
        <tissue evidence="1">Full body</tissue>
    </source>
</reference>
<dbReference type="AlphaFoldDB" id="A0A0L0CKC2"/>
<protein>
    <submittedName>
        <fullName evidence="1">Uncharacterized protein</fullName>
    </submittedName>
</protein>
<evidence type="ECO:0000313" key="1">
    <source>
        <dbReference type="EMBL" id="KNC31899.1"/>
    </source>
</evidence>
<gene>
    <name evidence="1" type="ORF">FF38_03581</name>
</gene>
<organism evidence="1 2">
    <name type="scientific">Lucilia cuprina</name>
    <name type="common">Green bottle fly</name>
    <name type="synonym">Australian sheep blowfly</name>
    <dbReference type="NCBI Taxonomy" id="7375"/>
    <lineage>
        <taxon>Eukaryota</taxon>
        <taxon>Metazoa</taxon>
        <taxon>Ecdysozoa</taxon>
        <taxon>Arthropoda</taxon>
        <taxon>Hexapoda</taxon>
        <taxon>Insecta</taxon>
        <taxon>Pterygota</taxon>
        <taxon>Neoptera</taxon>
        <taxon>Endopterygota</taxon>
        <taxon>Diptera</taxon>
        <taxon>Brachycera</taxon>
        <taxon>Muscomorpha</taxon>
        <taxon>Oestroidea</taxon>
        <taxon>Calliphoridae</taxon>
        <taxon>Luciliinae</taxon>
        <taxon>Lucilia</taxon>
    </lineage>
</organism>
<comment type="caution">
    <text evidence="1">The sequence shown here is derived from an EMBL/GenBank/DDBJ whole genome shotgun (WGS) entry which is preliminary data.</text>
</comment>
<dbReference type="Proteomes" id="UP000037069">
    <property type="component" value="Unassembled WGS sequence"/>
</dbReference>
<evidence type="ECO:0000313" key="2">
    <source>
        <dbReference type="Proteomes" id="UP000037069"/>
    </source>
</evidence>